<protein>
    <submittedName>
        <fullName evidence="3">Glycosyl transferase</fullName>
    </submittedName>
</protein>
<feature type="transmembrane region" description="Helical" evidence="1">
    <location>
        <begin position="227"/>
        <end position="245"/>
    </location>
</feature>
<dbReference type="AlphaFoldDB" id="A0A1F6TRE9"/>
<dbReference type="STRING" id="1817760.A2151_03035"/>
<dbReference type="PANTHER" id="PTHR48090:SF7">
    <property type="entry name" value="RFBJ PROTEIN"/>
    <property type="match status" value="1"/>
</dbReference>
<keyword evidence="1" id="KW-0812">Transmembrane</keyword>
<gene>
    <name evidence="3" type="ORF">A2151_03035</name>
</gene>
<evidence type="ECO:0000313" key="4">
    <source>
        <dbReference type="Proteomes" id="UP000178885"/>
    </source>
</evidence>
<evidence type="ECO:0000256" key="1">
    <source>
        <dbReference type="SAM" id="Phobius"/>
    </source>
</evidence>
<dbReference type="EMBL" id="MFSU01000048">
    <property type="protein sequence ID" value="OGI47727.1"/>
    <property type="molecule type" value="Genomic_DNA"/>
</dbReference>
<dbReference type="Proteomes" id="UP000178885">
    <property type="component" value="Unassembled WGS sequence"/>
</dbReference>
<proteinExistence type="predicted"/>
<dbReference type="InterPro" id="IPR001173">
    <property type="entry name" value="Glyco_trans_2-like"/>
</dbReference>
<dbReference type="Pfam" id="PF00535">
    <property type="entry name" value="Glycos_transf_2"/>
    <property type="match status" value="1"/>
</dbReference>
<organism evidence="3 4">
    <name type="scientific">Candidatus Muproteobacteria bacterium RBG_16_65_34</name>
    <dbReference type="NCBI Taxonomy" id="1817760"/>
    <lineage>
        <taxon>Bacteria</taxon>
        <taxon>Pseudomonadati</taxon>
        <taxon>Pseudomonadota</taxon>
        <taxon>Candidatus Muproteobacteria</taxon>
    </lineage>
</organism>
<dbReference type="InterPro" id="IPR050256">
    <property type="entry name" value="Glycosyltransferase_2"/>
</dbReference>
<feature type="transmembrane region" description="Helical" evidence="1">
    <location>
        <begin position="251"/>
        <end position="273"/>
    </location>
</feature>
<comment type="caution">
    <text evidence="3">The sequence shown here is derived from an EMBL/GenBank/DDBJ whole genome shotgun (WGS) entry which is preliminary data.</text>
</comment>
<dbReference type="InterPro" id="IPR029044">
    <property type="entry name" value="Nucleotide-diphossugar_trans"/>
</dbReference>
<reference evidence="3 4" key="1">
    <citation type="journal article" date="2016" name="Nat. Commun.">
        <title>Thousands of microbial genomes shed light on interconnected biogeochemical processes in an aquifer system.</title>
        <authorList>
            <person name="Anantharaman K."/>
            <person name="Brown C.T."/>
            <person name="Hug L.A."/>
            <person name="Sharon I."/>
            <person name="Castelle C.J."/>
            <person name="Probst A.J."/>
            <person name="Thomas B.C."/>
            <person name="Singh A."/>
            <person name="Wilkins M.J."/>
            <person name="Karaoz U."/>
            <person name="Brodie E.L."/>
            <person name="Williams K.H."/>
            <person name="Hubbard S.S."/>
            <person name="Banfield J.F."/>
        </authorList>
    </citation>
    <scope>NUCLEOTIDE SEQUENCE [LARGE SCALE GENOMIC DNA]</scope>
</reference>
<name>A0A1F6TRE9_9PROT</name>
<evidence type="ECO:0000259" key="2">
    <source>
        <dbReference type="Pfam" id="PF00535"/>
    </source>
</evidence>
<keyword evidence="3" id="KW-0808">Transferase</keyword>
<dbReference type="CDD" id="cd04179">
    <property type="entry name" value="DPM_DPG-synthase_like"/>
    <property type="match status" value="1"/>
</dbReference>
<accession>A0A1F6TRE9</accession>
<feature type="domain" description="Glycosyltransferase 2-like" evidence="2">
    <location>
        <begin position="7"/>
        <end position="160"/>
    </location>
</feature>
<evidence type="ECO:0000313" key="3">
    <source>
        <dbReference type="EMBL" id="OGI47727.1"/>
    </source>
</evidence>
<keyword evidence="1" id="KW-1133">Transmembrane helix</keyword>
<keyword evidence="1" id="KW-0472">Membrane</keyword>
<dbReference type="SUPFAM" id="SSF53448">
    <property type="entry name" value="Nucleotide-diphospho-sugar transferases"/>
    <property type="match status" value="1"/>
</dbReference>
<dbReference type="Gene3D" id="3.90.550.10">
    <property type="entry name" value="Spore Coat Polysaccharide Biosynthesis Protein SpsA, Chain A"/>
    <property type="match status" value="1"/>
</dbReference>
<sequence length="289" mass="32216">MRTNTVSIILPAKNEADGLRRLLPEIRRLLPASELIVVNDGSTDDTGQICKELGAKILTHPYSVGNGAAVKTGARAAGGEILVFMDADGQHNPGDIPRLLAQLGEGYDMVIGARRDATHASVGRWWANTFYNRLASWMVGRRIEDLTSGFRVVRTSKFREFLYLLPNGFSYPTTVTMAFFRAGYPVTYVPIDALQRQGKSHIRPLRDGMRFLLIIFRIGTLYSPLKLFVPISLAFFGTALLYYLYTYLSSGRFTTMSAMLFSTSVLIFLIGLVSEQITNLLYSHTNREG</sequence>
<dbReference type="GO" id="GO:0016740">
    <property type="term" value="F:transferase activity"/>
    <property type="evidence" value="ECO:0007669"/>
    <property type="project" value="UniProtKB-KW"/>
</dbReference>
<dbReference type="PANTHER" id="PTHR48090">
    <property type="entry name" value="UNDECAPRENYL-PHOSPHATE 4-DEOXY-4-FORMAMIDO-L-ARABINOSE TRANSFERASE-RELATED"/>
    <property type="match status" value="1"/>
</dbReference>